<keyword evidence="5" id="KW-1185">Reference proteome</keyword>
<proteinExistence type="inferred from homology"/>
<dbReference type="EMBL" id="JAAXOP010000012">
    <property type="protein sequence ID" value="NKY52461.1"/>
    <property type="molecule type" value="Genomic_DNA"/>
</dbReference>
<protein>
    <submittedName>
        <fullName evidence="4">Flavin reductase family protein</fullName>
    </submittedName>
</protein>
<reference evidence="4 5" key="1">
    <citation type="submission" date="2020-04" db="EMBL/GenBank/DDBJ databases">
        <title>MicrobeNet Type strains.</title>
        <authorList>
            <person name="Nicholson A.C."/>
        </authorList>
    </citation>
    <scope>NUCLEOTIDE SEQUENCE [LARGE SCALE GENOMIC DNA]</scope>
    <source>
        <strain evidence="4 5">JCM 12354</strain>
    </source>
</reference>
<dbReference type="SUPFAM" id="SSF50475">
    <property type="entry name" value="FMN-binding split barrel"/>
    <property type="match status" value="1"/>
</dbReference>
<accession>A0A846Y439</accession>
<evidence type="ECO:0000259" key="3">
    <source>
        <dbReference type="SMART" id="SM00903"/>
    </source>
</evidence>
<name>A0A846Y439_9NOCA</name>
<evidence type="ECO:0000256" key="2">
    <source>
        <dbReference type="ARBA" id="ARBA00023002"/>
    </source>
</evidence>
<dbReference type="AlphaFoldDB" id="A0A846Y439"/>
<dbReference type="GO" id="GO:0010181">
    <property type="term" value="F:FMN binding"/>
    <property type="evidence" value="ECO:0007669"/>
    <property type="project" value="InterPro"/>
</dbReference>
<dbReference type="Pfam" id="PF01613">
    <property type="entry name" value="Flavin_Reduct"/>
    <property type="match status" value="1"/>
</dbReference>
<evidence type="ECO:0000313" key="5">
    <source>
        <dbReference type="Proteomes" id="UP000565711"/>
    </source>
</evidence>
<dbReference type="Gene3D" id="2.30.110.10">
    <property type="entry name" value="Electron Transport, Fmn-binding Protein, Chain A"/>
    <property type="match status" value="1"/>
</dbReference>
<evidence type="ECO:0000313" key="4">
    <source>
        <dbReference type="EMBL" id="NKY52461.1"/>
    </source>
</evidence>
<dbReference type="GO" id="GO:0042602">
    <property type="term" value="F:riboflavin reductase (NADPH) activity"/>
    <property type="evidence" value="ECO:0007669"/>
    <property type="project" value="TreeGrafter"/>
</dbReference>
<evidence type="ECO:0000256" key="1">
    <source>
        <dbReference type="ARBA" id="ARBA00008898"/>
    </source>
</evidence>
<feature type="domain" description="Flavin reductase like" evidence="3">
    <location>
        <begin position="18"/>
        <end position="161"/>
    </location>
</feature>
<dbReference type="Proteomes" id="UP000565711">
    <property type="component" value="Unassembled WGS sequence"/>
</dbReference>
<organism evidence="4 5">
    <name type="scientific">Nocardia vermiculata</name>
    <dbReference type="NCBI Taxonomy" id="257274"/>
    <lineage>
        <taxon>Bacteria</taxon>
        <taxon>Bacillati</taxon>
        <taxon>Actinomycetota</taxon>
        <taxon>Actinomycetes</taxon>
        <taxon>Mycobacteriales</taxon>
        <taxon>Nocardiaceae</taxon>
        <taxon>Nocardia</taxon>
    </lineage>
</organism>
<comment type="similarity">
    <text evidence="1">Belongs to the non-flavoprotein flavin reductase family.</text>
</comment>
<sequence length="168" mass="17906">MSDTPVSVVDSAALRAVMSNFCTGVAVVTAWDGTQPLGFTCQSLVSVSLEPPLVSFCPAKSSTTWPRIRPLERLCINVLAHDQRDLCLSFAKSGAEKFDGIEWSAGGNGAPELHGALAYVEANVVAEHEAGDHTIVVAEVTDLRTHVSDAPLVFFRGEFGLPDPLQAR</sequence>
<dbReference type="PANTHER" id="PTHR30466:SF11">
    <property type="entry name" value="FLAVIN-DEPENDENT MONOOXYGENASE, REDUCTASE SUBUNIT HSAB"/>
    <property type="match status" value="1"/>
</dbReference>
<dbReference type="InterPro" id="IPR002563">
    <property type="entry name" value="Flavin_Rdtase-like_dom"/>
</dbReference>
<dbReference type="SMART" id="SM00903">
    <property type="entry name" value="Flavin_Reduct"/>
    <property type="match status" value="1"/>
</dbReference>
<dbReference type="InterPro" id="IPR012349">
    <property type="entry name" value="Split_barrel_FMN-bd"/>
</dbReference>
<dbReference type="RefSeq" id="WP_067878756.1">
    <property type="nucleotide sequence ID" value="NZ_JAAXOP010000012.1"/>
</dbReference>
<keyword evidence="2" id="KW-0560">Oxidoreductase</keyword>
<dbReference type="InterPro" id="IPR050268">
    <property type="entry name" value="NADH-dep_flavin_reductase"/>
</dbReference>
<dbReference type="PANTHER" id="PTHR30466">
    <property type="entry name" value="FLAVIN REDUCTASE"/>
    <property type="match status" value="1"/>
</dbReference>
<gene>
    <name evidence="4" type="ORF">HGA08_19830</name>
</gene>
<comment type="caution">
    <text evidence="4">The sequence shown here is derived from an EMBL/GenBank/DDBJ whole genome shotgun (WGS) entry which is preliminary data.</text>
</comment>